<keyword evidence="5" id="KW-0472">Membrane</keyword>
<keyword evidence="5" id="KW-0812">Transmembrane</keyword>
<accession>A0ABV2JFS9</accession>
<dbReference type="RefSeq" id="WP_354369122.1">
    <property type="nucleotide sequence ID" value="NZ_JBEPLN010000020.1"/>
</dbReference>
<evidence type="ECO:0000256" key="5">
    <source>
        <dbReference type="SAM" id="Phobius"/>
    </source>
</evidence>
<keyword evidence="5" id="KW-1133">Transmembrane helix</keyword>
<protein>
    <submittedName>
        <fullName evidence="6">Beta-xylosidase</fullName>
    </submittedName>
</protein>
<dbReference type="InterPro" id="IPR023296">
    <property type="entry name" value="Glyco_hydro_beta-prop_sf"/>
</dbReference>
<evidence type="ECO:0000256" key="4">
    <source>
        <dbReference type="RuleBase" id="RU361187"/>
    </source>
</evidence>
<dbReference type="InterPro" id="IPR006710">
    <property type="entry name" value="Glyco_hydro_43"/>
</dbReference>
<feature type="transmembrane region" description="Helical" evidence="5">
    <location>
        <begin position="6"/>
        <end position="27"/>
    </location>
</feature>
<evidence type="ECO:0000256" key="1">
    <source>
        <dbReference type="ARBA" id="ARBA00009865"/>
    </source>
</evidence>
<dbReference type="Pfam" id="PF04616">
    <property type="entry name" value="Glyco_hydro_43"/>
    <property type="match status" value="1"/>
</dbReference>
<dbReference type="Proteomes" id="UP001549037">
    <property type="component" value="Unassembled WGS sequence"/>
</dbReference>
<dbReference type="Gene3D" id="2.115.10.20">
    <property type="entry name" value="Glycosyl hydrolase domain, family 43"/>
    <property type="match status" value="1"/>
</dbReference>
<proteinExistence type="inferred from homology"/>
<evidence type="ECO:0000256" key="2">
    <source>
        <dbReference type="ARBA" id="ARBA00022801"/>
    </source>
</evidence>
<reference evidence="6 7" key="1">
    <citation type="submission" date="2024-06" db="EMBL/GenBank/DDBJ databases">
        <title>Genomic Encyclopedia of Type Strains, Phase IV (KMG-IV): sequencing the most valuable type-strain genomes for metagenomic binning, comparative biology and taxonomic classification.</title>
        <authorList>
            <person name="Goeker M."/>
        </authorList>
    </citation>
    <scope>NUCLEOTIDE SEQUENCE [LARGE SCALE GENOMIC DNA]</scope>
    <source>
        <strain evidence="6 7">DSM 28302</strain>
    </source>
</reference>
<evidence type="ECO:0000313" key="6">
    <source>
        <dbReference type="EMBL" id="MET3634625.1"/>
    </source>
</evidence>
<organism evidence="6 7">
    <name type="scientific">Streptococcus porcorum</name>
    <dbReference type="NCBI Taxonomy" id="701526"/>
    <lineage>
        <taxon>Bacteria</taxon>
        <taxon>Bacillati</taxon>
        <taxon>Bacillota</taxon>
        <taxon>Bacilli</taxon>
        <taxon>Lactobacillales</taxon>
        <taxon>Streptococcaceae</taxon>
        <taxon>Streptococcus</taxon>
    </lineage>
</organism>
<name>A0ABV2JFS9_9STRE</name>
<keyword evidence="2 4" id="KW-0378">Hydrolase</keyword>
<evidence type="ECO:0000313" key="7">
    <source>
        <dbReference type="Proteomes" id="UP001549037"/>
    </source>
</evidence>
<dbReference type="SUPFAM" id="SSF75005">
    <property type="entry name" value="Arabinanase/levansucrase/invertase"/>
    <property type="match status" value="1"/>
</dbReference>
<sequence>MSYYIVAFVLVLMAVFVYMVGRSRYLYAFFKNDDQKIQIYTGWRPNAISLYKELQIVGRDPSILRVGEYYYIAVTEFDPQTGKDFVIYKTKDFNQIERHEIKAGLTTPQTQSVWAPDLFQTKDGKVGVVISVQAEGNPLETDKNGNEMKVFDNYTMILNLENMTVSTVKKLLLDGGNKIDGHIFWDTDSYRLLIKDEKNKEIELWSSNDFVTWSQDYDTIPQTKTDIEGAFVIKSGGLYTIYTDEYPEGNKKAGGIYFTQTRDFKHFSNRQKLTTKDHIRHGSGLYLPSIFEFWVDR</sequence>
<gene>
    <name evidence="6" type="ORF">ABID28_001271</name>
</gene>
<keyword evidence="7" id="KW-1185">Reference proteome</keyword>
<evidence type="ECO:0000256" key="3">
    <source>
        <dbReference type="ARBA" id="ARBA00023295"/>
    </source>
</evidence>
<comment type="caution">
    <text evidence="6">The sequence shown here is derived from an EMBL/GenBank/DDBJ whole genome shotgun (WGS) entry which is preliminary data.</text>
</comment>
<comment type="similarity">
    <text evidence="1 4">Belongs to the glycosyl hydrolase 43 family.</text>
</comment>
<keyword evidence="3 4" id="KW-0326">Glycosidase</keyword>
<dbReference type="EMBL" id="JBEPLN010000020">
    <property type="protein sequence ID" value="MET3634625.1"/>
    <property type="molecule type" value="Genomic_DNA"/>
</dbReference>